<reference evidence="1 2" key="1">
    <citation type="journal article" date="2019" name="Sci. Rep.">
        <title>Orb-weaving spider Araneus ventricosus genome elucidates the spidroin gene catalogue.</title>
        <authorList>
            <person name="Kono N."/>
            <person name="Nakamura H."/>
            <person name="Ohtoshi R."/>
            <person name="Moran D.A.P."/>
            <person name="Shinohara A."/>
            <person name="Yoshida Y."/>
            <person name="Fujiwara M."/>
            <person name="Mori M."/>
            <person name="Tomita M."/>
            <person name="Arakawa K."/>
        </authorList>
    </citation>
    <scope>NUCLEOTIDE SEQUENCE [LARGE SCALE GENOMIC DNA]</scope>
</reference>
<accession>A0A4Y2HEZ7</accession>
<evidence type="ECO:0000313" key="1">
    <source>
        <dbReference type="EMBL" id="GBM63857.1"/>
    </source>
</evidence>
<sequence length="114" mass="12855">MLLYPQRVRVVYLFPVGLHARTLNRGGRELFSSRILLTSSYPSSSSTVPLPRRVSVNSSHLLHINRRFLLTKQISTLLLLNIHPVVFCLGKGSGGRPGFASREWFTLSNDDHII</sequence>
<name>A0A4Y2HEZ7_ARAVE</name>
<dbReference type="EMBL" id="BGPR01001893">
    <property type="protein sequence ID" value="GBM63857.1"/>
    <property type="molecule type" value="Genomic_DNA"/>
</dbReference>
<dbReference type="Proteomes" id="UP000499080">
    <property type="component" value="Unassembled WGS sequence"/>
</dbReference>
<keyword evidence="2" id="KW-1185">Reference proteome</keyword>
<organism evidence="1 2">
    <name type="scientific">Araneus ventricosus</name>
    <name type="common">Orbweaver spider</name>
    <name type="synonym">Epeira ventricosa</name>
    <dbReference type="NCBI Taxonomy" id="182803"/>
    <lineage>
        <taxon>Eukaryota</taxon>
        <taxon>Metazoa</taxon>
        <taxon>Ecdysozoa</taxon>
        <taxon>Arthropoda</taxon>
        <taxon>Chelicerata</taxon>
        <taxon>Arachnida</taxon>
        <taxon>Araneae</taxon>
        <taxon>Araneomorphae</taxon>
        <taxon>Entelegynae</taxon>
        <taxon>Araneoidea</taxon>
        <taxon>Araneidae</taxon>
        <taxon>Araneus</taxon>
    </lineage>
</organism>
<dbReference type="AlphaFoldDB" id="A0A4Y2HEZ7"/>
<gene>
    <name evidence="1" type="ORF">AVEN_69870_1</name>
</gene>
<comment type="caution">
    <text evidence="1">The sequence shown here is derived from an EMBL/GenBank/DDBJ whole genome shotgun (WGS) entry which is preliminary data.</text>
</comment>
<proteinExistence type="predicted"/>
<evidence type="ECO:0000313" key="2">
    <source>
        <dbReference type="Proteomes" id="UP000499080"/>
    </source>
</evidence>
<protein>
    <submittedName>
        <fullName evidence="1">Uncharacterized protein</fullName>
    </submittedName>
</protein>